<feature type="transmembrane region" description="Helical" evidence="5">
    <location>
        <begin position="239"/>
        <end position="259"/>
    </location>
</feature>
<feature type="transmembrane region" description="Helical" evidence="5">
    <location>
        <begin position="189"/>
        <end position="214"/>
    </location>
</feature>
<reference evidence="7 8" key="1">
    <citation type="submission" date="2014-11" db="EMBL/GenBank/DDBJ databases">
        <title>Genetic blueprint of the zoonotic pathogen Toxocara canis.</title>
        <authorList>
            <person name="Zhu X.-Q."/>
            <person name="Korhonen P.K."/>
            <person name="Cai H."/>
            <person name="Young N.D."/>
            <person name="Nejsum P."/>
            <person name="von Samson-Himmelstjerna G."/>
            <person name="Boag P.R."/>
            <person name="Tan P."/>
            <person name="Li Q."/>
            <person name="Min J."/>
            <person name="Yang Y."/>
            <person name="Wang X."/>
            <person name="Fang X."/>
            <person name="Hall R.S."/>
            <person name="Hofmann A."/>
            <person name="Sternberg P.W."/>
            <person name="Jex A.R."/>
            <person name="Gasser R.B."/>
        </authorList>
    </citation>
    <scope>NUCLEOTIDE SEQUENCE [LARGE SCALE GENOMIC DNA]</scope>
    <source>
        <strain evidence="7">PN_DK_2014</strain>
    </source>
</reference>
<evidence type="ECO:0000313" key="7">
    <source>
        <dbReference type="EMBL" id="KHN77237.1"/>
    </source>
</evidence>
<dbReference type="PROSITE" id="PS50262">
    <property type="entry name" value="G_PROTEIN_RECEP_F1_2"/>
    <property type="match status" value="1"/>
</dbReference>
<dbReference type="PANTHER" id="PTHR23021">
    <property type="entry name" value="SERPENTINE RECEPTOR, CLASS T"/>
    <property type="match status" value="1"/>
</dbReference>
<sequence length="302" mass="34209">MKVAHKPRLKGLKSPQFNMTLSEATFLGALNCVLILISIVPYVVILVILSSGKDYSSDSYRIMFHLGVADCIQLVMQFPPSIWHVIGGNDFHFVGNKLFGSFLNAGWISYVILTLLLAVNRLLTMVGGAKAEEFIIGRYLGAFITVCWIWGFVFFVAYLTPHLQIAYNPASMIWVYAGNEPIHSTTRKIAIYSALAEIVLTALAYIVICCYLCYGSHCDRKHLLMNQSKRAGRVRKREIRILLQAVLIAGFAMLVLIYWNYYWVLFSDTKWVFYIANLLWILNGGVNPAIYLALNRQVFSQN</sequence>
<evidence type="ECO:0000259" key="6">
    <source>
        <dbReference type="PROSITE" id="PS50262"/>
    </source>
</evidence>
<feature type="transmembrane region" description="Helical" evidence="5">
    <location>
        <begin position="139"/>
        <end position="159"/>
    </location>
</feature>
<feature type="transmembrane region" description="Helical" evidence="5">
    <location>
        <begin position="271"/>
        <end position="294"/>
    </location>
</feature>
<evidence type="ECO:0000256" key="5">
    <source>
        <dbReference type="SAM" id="Phobius"/>
    </source>
</evidence>
<dbReference type="InterPro" id="IPR017452">
    <property type="entry name" value="GPCR_Rhodpsn_7TM"/>
</dbReference>
<dbReference type="Proteomes" id="UP000031036">
    <property type="component" value="Unassembled WGS sequence"/>
</dbReference>
<name>A0A0B2V718_TOXCA</name>
<gene>
    <name evidence="7" type="ORF">Tcan_10964</name>
</gene>
<keyword evidence="4 5" id="KW-0472">Membrane</keyword>
<accession>A0A0B2V718</accession>
<dbReference type="InterPro" id="IPR019425">
    <property type="entry name" value="7TM_GPCR_serpentine_rcpt_Srt"/>
</dbReference>
<comment type="caution">
    <text evidence="7">The sequence shown here is derived from an EMBL/GenBank/DDBJ whole genome shotgun (WGS) entry which is preliminary data.</text>
</comment>
<evidence type="ECO:0000256" key="4">
    <source>
        <dbReference type="ARBA" id="ARBA00023136"/>
    </source>
</evidence>
<feature type="domain" description="G-protein coupled receptors family 1 profile" evidence="6">
    <location>
        <begin position="41"/>
        <end position="291"/>
    </location>
</feature>
<keyword evidence="2 5" id="KW-0812">Transmembrane</keyword>
<protein>
    <recommendedName>
        <fullName evidence="6">G-protein coupled receptors family 1 profile domain-containing protein</fullName>
    </recommendedName>
</protein>
<dbReference type="OMA" id="WFPILTS"/>
<comment type="subcellular location">
    <subcellularLocation>
        <location evidence="1">Membrane</location>
    </subcellularLocation>
</comment>
<evidence type="ECO:0000256" key="3">
    <source>
        <dbReference type="ARBA" id="ARBA00022989"/>
    </source>
</evidence>
<dbReference type="SUPFAM" id="SSF81321">
    <property type="entry name" value="Family A G protein-coupled receptor-like"/>
    <property type="match status" value="1"/>
</dbReference>
<organism evidence="7 8">
    <name type="scientific">Toxocara canis</name>
    <name type="common">Canine roundworm</name>
    <dbReference type="NCBI Taxonomy" id="6265"/>
    <lineage>
        <taxon>Eukaryota</taxon>
        <taxon>Metazoa</taxon>
        <taxon>Ecdysozoa</taxon>
        <taxon>Nematoda</taxon>
        <taxon>Chromadorea</taxon>
        <taxon>Rhabditida</taxon>
        <taxon>Spirurina</taxon>
        <taxon>Ascaridomorpha</taxon>
        <taxon>Ascaridoidea</taxon>
        <taxon>Toxocaridae</taxon>
        <taxon>Toxocara</taxon>
    </lineage>
</organism>
<dbReference type="AlphaFoldDB" id="A0A0B2V718"/>
<feature type="transmembrane region" description="Helical" evidence="5">
    <location>
        <begin position="26"/>
        <end position="50"/>
    </location>
</feature>
<keyword evidence="3 5" id="KW-1133">Transmembrane helix</keyword>
<evidence type="ECO:0000313" key="8">
    <source>
        <dbReference type="Proteomes" id="UP000031036"/>
    </source>
</evidence>
<dbReference type="Pfam" id="PF10321">
    <property type="entry name" value="7TM_GPCR_Srt"/>
    <property type="match status" value="1"/>
</dbReference>
<dbReference type="Gene3D" id="1.20.1070.10">
    <property type="entry name" value="Rhodopsin 7-helix transmembrane proteins"/>
    <property type="match status" value="1"/>
</dbReference>
<evidence type="ECO:0000256" key="2">
    <source>
        <dbReference type="ARBA" id="ARBA00022692"/>
    </source>
</evidence>
<dbReference type="EMBL" id="JPKZ01002350">
    <property type="protein sequence ID" value="KHN77237.1"/>
    <property type="molecule type" value="Genomic_DNA"/>
</dbReference>
<proteinExistence type="predicted"/>
<dbReference type="GO" id="GO:0016020">
    <property type="term" value="C:membrane"/>
    <property type="evidence" value="ECO:0007669"/>
    <property type="project" value="UniProtKB-SubCell"/>
</dbReference>
<dbReference type="CDD" id="cd00637">
    <property type="entry name" value="7tm_classA_rhodopsin-like"/>
    <property type="match status" value="1"/>
</dbReference>
<dbReference type="OrthoDB" id="5857248at2759"/>
<keyword evidence="8" id="KW-1185">Reference proteome</keyword>
<feature type="transmembrane region" description="Helical" evidence="5">
    <location>
        <begin position="98"/>
        <end position="119"/>
    </location>
</feature>
<evidence type="ECO:0000256" key="1">
    <source>
        <dbReference type="ARBA" id="ARBA00004370"/>
    </source>
</evidence>